<dbReference type="EMBL" id="CAXAMN010001669">
    <property type="protein sequence ID" value="CAK8995626.1"/>
    <property type="molecule type" value="Genomic_DNA"/>
</dbReference>
<keyword evidence="1" id="KW-0862">Zinc</keyword>
<feature type="zinc finger region" description="C3H1-type" evidence="1">
    <location>
        <begin position="379"/>
        <end position="407"/>
    </location>
</feature>
<feature type="compositionally biased region" description="Basic and acidic residues" evidence="2">
    <location>
        <begin position="250"/>
        <end position="319"/>
    </location>
</feature>
<dbReference type="InterPro" id="IPR000571">
    <property type="entry name" value="Znf_CCCH"/>
</dbReference>
<gene>
    <name evidence="4" type="ORF">CCMP2556_LOCUS4099</name>
</gene>
<comment type="caution">
    <text evidence="4">The sequence shown here is derived from an EMBL/GenBank/DDBJ whole genome shotgun (WGS) entry which is preliminary data.</text>
</comment>
<accession>A0ABP0HZG7</accession>
<evidence type="ECO:0000259" key="3">
    <source>
        <dbReference type="PROSITE" id="PS50103"/>
    </source>
</evidence>
<proteinExistence type="predicted"/>
<sequence length="453" mass="49771">MGKDSKDTKEKQDEWELLNRLSAKELRILAARKCVPLTQISTAVEKIDLINLIVKAGPVLDQYDVSVGVKVWTAESIENHQPGEKKAKAKKKEKKEKKEKALALEDKKRKKGSSDSDAPKVPKDKKRSPSRKKGSRSPSLTMMLPAEAPAQVSNPEAAMKALLPPSSRPAPPKALPAAKVPAGTVEDLDLDDDEVVACEAPPKVAEAAVAVRAGTAEAAPKRRRAVEIQVVEVEDGKDEEAKDRRRRARKEKEAKEKEAKESEAKEKDLKEAEAKEKEVKEKELKEKEAKEKEAKEKELKEKELSEKETKEKEGKEKVPTDMSVQAKPKNTAQAGVAAAAALGFDVLPKQSSFVPPTAPALGLRPSINAPIPLPANSNPTQSRVCVQYLCWARCDRGSNCPEAHIMDPEEEMRVRAKFKLQECNQGASCTRTSCLFRHPGEHVEEASLGAKAF</sequence>
<feature type="compositionally biased region" description="Basic and acidic residues" evidence="2">
    <location>
        <begin position="96"/>
        <end position="122"/>
    </location>
</feature>
<name>A0ABP0HZG7_9DINO</name>
<feature type="domain" description="C3H1-type" evidence="3">
    <location>
        <begin position="379"/>
        <end position="407"/>
    </location>
</feature>
<feature type="region of interest" description="Disordered" evidence="2">
    <location>
        <begin position="213"/>
        <end position="321"/>
    </location>
</feature>
<dbReference type="Proteomes" id="UP001642484">
    <property type="component" value="Unassembled WGS sequence"/>
</dbReference>
<dbReference type="PROSITE" id="PS50103">
    <property type="entry name" value="ZF_C3H1"/>
    <property type="match status" value="1"/>
</dbReference>
<dbReference type="Gene3D" id="4.10.1000.10">
    <property type="entry name" value="Zinc finger, CCCH-type"/>
    <property type="match status" value="1"/>
</dbReference>
<keyword evidence="1" id="KW-0479">Metal-binding</keyword>
<evidence type="ECO:0000313" key="4">
    <source>
        <dbReference type="EMBL" id="CAK8995626.1"/>
    </source>
</evidence>
<reference evidence="4 5" key="1">
    <citation type="submission" date="2024-02" db="EMBL/GenBank/DDBJ databases">
        <authorList>
            <person name="Chen Y."/>
            <person name="Shah S."/>
            <person name="Dougan E. K."/>
            <person name="Thang M."/>
            <person name="Chan C."/>
        </authorList>
    </citation>
    <scope>NUCLEOTIDE SEQUENCE [LARGE SCALE GENOMIC DNA]</scope>
</reference>
<organism evidence="4 5">
    <name type="scientific">Durusdinium trenchii</name>
    <dbReference type="NCBI Taxonomy" id="1381693"/>
    <lineage>
        <taxon>Eukaryota</taxon>
        <taxon>Sar</taxon>
        <taxon>Alveolata</taxon>
        <taxon>Dinophyceae</taxon>
        <taxon>Suessiales</taxon>
        <taxon>Symbiodiniaceae</taxon>
        <taxon>Durusdinium</taxon>
    </lineage>
</organism>
<protein>
    <recommendedName>
        <fullName evidence="3">C3H1-type domain-containing protein</fullName>
    </recommendedName>
</protein>
<keyword evidence="1" id="KW-0863">Zinc-finger</keyword>
<feature type="compositionally biased region" description="Basic residues" evidence="2">
    <location>
        <begin position="123"/>
        <end position="135"/>
    </location>
</feature>
<evidence type="ECO:0000256" key="2">
    <source>
        <dbReference type="SAM" id="MobiDB-lite"/>
    </source>
</evidence>
<evidence type="ECO:0000313" key="5">
    <source>
        <dbReference type="Proteomes" id="UP001642484"/>
    </source>
</evidence>
<evidence type="ECO:0000256" key="1">
    <source>
        <dbReference type="PROSITE-ProRule" id="PRU00723"/>
    </source>
</evidence>
<keyword evidence="5" id="KW-1185">Reference proteome</keyword>
<feature type="region of interest" description="Disordered" evidence="2">
    <location>
        <begin position="80"/>
        <end position="178"/>
    </location>
</feature>